<organism evidence="2">
    <name type="scientific">marine sediment metagenome</name>
    <dbReference type="NCBI Taxonomy" id="412755"/>
    <lineage>
        <taxon>unclassified sequences</taxon>
        <taxon>metagenomes</taxon>
        <taxon>ecological metagenomes</taxon>
    </lineage>
</organism>
<gene>
    <name evidence="2" type="ORF">LCGC14_3006580</name>
</gene>
<accession>A0A0F8WZX6</accession>
<protein>
    <recommendedName>
        <fullName evidence="3">Helix-turn-helix domain-containing protein</fullName>
    </recommendedName>
</protein>
<evidence type="ECO:0008006" key="3">
    <source>
        <dbReference type="Google" id="ProtNLM"/>
    </source>
</evidence>
<sequence length="107" mass="11733">MADRPLDSAAVAEITGFTPRWVRQKAAAGQIPGAIQVDDGGEWRFDRRRFFKWWNSKEKAPCQRTYGVASGGLGSNGRTKPSGDPLEQALAAMRKNLKETSGKPTAR</sequence>
<dbReference type="EMBL" id="LAZR01062103">
    <property type="protein sequence ID" value="KKK62213.1"/>
    <property type="molecule type" value="Genomic_DNA"/>
</dbReference>
<feature type="region of interest" description="Disordered" evidence="1">
    <location>
        <begin position="68"/>
        <end position="107"/>
    </location>
</feature>
<reference evidence="2" key="1">
    <citation type="journal article" date="2015" name="Nature">
        <title>Complex archaea that bridge the gap between prokaryotes and eukaryotes.</title>
        <authorList>
            <person name="Spang A."/>
            <person name="Saw J.H."/>
            <person name="Jorgensen S.L."/>
            <person name="Zaremba-Niedzwiedzka K."/>
            <person name="Martijn J."/>
            <person name="Lind A.E."/>
            <person name="van Eijk R."/>
            <person name="Schleper C."/>
            <person name="Guy L."/>
            <person name="Ettema T.J."/>
        </authorList>
    </citation>
    <scope>NUCLEOTIDE SEQUENCE</scope>
</reference>
<dbReference type="AlphaFoldDB" id="A0A0F8WZX6"/>
<evidence type="ECO:0000313" key="2">
    <source>
        <dbReference type="EMBL" id="KKK62213.1"/>
    </source>
</evidence>
<evidence type="ECO:0000256" key="1">
    <source>
        <dbReference type="SAM" id="MobiDB-lite"/>
    </source>
</evidence>
<name>A0A0F8WZX6_9ZZZZ</name>
<comment type="caution">
    <text evidence="2">The sequence shown here is derived from an EMBL/GenBank/DDBJ whole genome shotgun (WGS) entry which is preliminary data.</text>
</comment>
<proteinExistence type="predicted"/>